<evidence type="ECO:0000256" key="2">
    <source>
        <dbReference type="SAM" id="MobiDB-lite"/>
    </source>
</evidence>
<dbReference type="PANTHER" id="PTHR13283:SF10">
    <property type="entry name" value="FERM DOMAIN-CONTAINING PROTEIN 8"/>
    <property type="match status" value="1"/>
</dbReference>
<proteinExistence type="predicted"/>
<dbReference type="InterPro" id="IPR014352">
    <property type="entry name" value="FERM/acyl-CoA-bd_prot_sf"/>
</dbReference>
<dbReference type="InterPro" id="IPR011993">
    <property type="entry name" value="PH-like_dom_sf"/>
</dbReference>
<gene>
    <name evidence="5" type="primary">LOC108564978</name>
</gene>
<feature type="region of interest" description="Disordered" evidence="2">
    <location>
        <begin position="99"/>
        <end position="135"/>
    </location>
</feature>
<dbReference type="InterPro" id="IPR035963">
    <property type="entry name" value="FERM_2"/>
</dbReference>
<evidence type="ECO:0000256" key="1">
    <source>
        <dbReference type="ARBA" id="ARBA00039547"/>
    </source>
</evidence>
<feature type="region of interest" description="Disordered" evidence="2">
    <location>
        <begin position="1"/>
        <end position="27"/>
    </location>
</feature>
<reference evidence="5" key="1">
    <citation type="submission" date="2025-08" db="UniProtKB">
        <authorList>
            <consortium name="RefSeq"/>
        </authorList>
    </citation>
    <scope>IDENTIFICATION</scope>
    <source>
        <tissue evidence="5">Whole Larva</tissue>
    </source>
</reference>
<name>A0ABM1MYP0_NICVS</name>
<dbReference type="Gene3D" id="2.30.29.30">
    <property type="entry name" value="Pleckstrin-homology domain (PH domain)/Phosphotyrosine-binding domain (PTB)"/>
    <property type="match status" value="1"/>
</dbReference>
<dbReference type="Gene3D" id="1.20.80.10">
    <property type="match status" value="1"/>
</dbReference>
<feature type="domain" description="FERM" evidence="3">
    <location>
        <begin position="150"/>
        <end position="495"/>
    </location>
</feature>
<dbReference type="SMART" id="SM00295">
    <property type="entry name" value="B41"/>
    <property type="match status" value="1"/>
</dbReference>
<organism evidence="4 5">
    <name type="scientific">Nicrophorus vespilloides</name>
    <name type="common">Boreal carrion beetle</name>
    <dbReference type="NCBI Taxonomy" id="110193"/>
    <lineage>
        <taxon>Eukaryota</taxon>
        <taxon>Metazoa</taxon>
        <taxon>Ecdysozoa</taxon>
        <taxon>Arthropoda</taxon>
        <taxon>Hexapoda</taxon>
        <taxon>Insecta</taxon>
        <taxon>Pterygota</taxon>
        <taxon>Neoptera</taxon>
        <taxon>Endopterygota</taxon>
        <taxon>Coleoptera</taxon>
        <taxon>Polyphaga</taxon>
        <taxon>Staphyliniformia</taxon>
        <taxon>Silphidae</taxon>
        <taxon>Nicrophorinae</taxon>
        <taxon>Nicrophorus</taxon>
    </lineage>
</organism>
<dbReference type="RefSeq" id="XP_017779690.1">
    <property type="nucleotide sequence ID" value="XM_017924201.1"/>
</dbReference>
<dbReference type="InterPro" id="IPR000299">
    <property type="entry name" value="FERM_domain"/>
</dbReference>
<dbReference type="CDD" id="cd14473">
    <property type="entry name" value="FERM_B-lobe"/>
    <property type="match status" value="1"/>
</dbReference>
<feature type="compositionally biased region" description="Polar residues" evidence="2">
    <location>
        <begin position="120"/>
        <end position="135"/>
    </location>
</feature>
<dbReference type="PROSITE" id="PS50057">
    <property type="entry name" value="FERM_3"/>
    <property type="match status" value="1"/>
</dbReference>
<dbReference type="InterPro" id="IPR019748">
    <property type="entry name" value="FERM_central"/>
</dbReference>
<evidence type="ECO:0000313" key="4">
    <source>
        <dbReference type="Proteomes" id="UP000695000"/>
    </source>
</evidence>
<feature type="compositionally biased region" description="Basic and acidic residues" evidence="2">
    <location>
        <begin position="1"/>
        <end position="10"/>
    </location>
</feature>
<dbReference type="Gene3D" id="3.10.20.90">
    <property type="entry name" value="Phosphatidylinositol 3-kinase Catalytic Subunit, Chain A, domain 1"/>
    <property type="match status" value="1"/>
</dbReference>
<dbReference type="InterPro" id="IPR057096">
    <property type="entry name" value="KRIT1_FRMD8_FERM_C"/>
</dbReference>
<protein>
    <recommendedName>
        <fullName evidence="1">FERM domain-containing protein 8</fullName>
    </recommendedName>
</protein>
<dbReference type="SUPFAM" id="SSF47031">
    <property type="entry name" value="Second domain of FERM"/>
    <property type="match status" value="1"/>
</dbReference>
<accession>A0ABM1MYP0</accession>
<feature type="compositionally biased region" description="Basic and acidic residues" evidence="2">
    <location>
        <begin position="104"/>
        <end position="119"/>
    </location>
</feature>
<dbReference type="Pfam" id="PF00373">
    <property type="entry name" value="FERM_M"/>
    <property type="match status" value="1"/>
</dbReference>
<evidence type="ECO:0000259" key="3">
    <source>
        <dbReference type="PROSITE" id="PS50057"/>
    </source>
</evidence>
<dbReference type="InterPro" id="IPR019749">
    <property type="entry name" value="Band_41_domain"/>
</dbReference>
<evidence type="ECO:0000313" key="5">
    <source>
        <dbReference type="RefSeq" id="XP_017779690.1"/>
    </source>
</evidence>
<dbReference type="Pfam" id="PF24522">
    <property type="entry name" value="KRIT1_FRMD8_FERM_C"/>
    <property type="match status" value="1"/>
</dbReference>
<dbReference type="PANTHER" id="PTHR13283">
    <property type="entry name" value="KREV INTERACTION TRAPPED 1-RELATED"/>
    <property type="match status" value="1"/>
</dbReference>
<dbReference type="InterPro" id="IPR051594">
    <property type="entry name" value="KRIT1/FRMD8"/>
</dbReference>
<dbReference type="GeneID" id="108564978"/>
<sequence length="563" mass="63532">MMDGSVDKNDGYGITKNGTDYKQRSQKEFKMNSDKYNEYGSAQVVAVTRSNHDDYGHHQSEEAGLYSVSQRVPNVSTSYSNLCQQEGNYSSLTEWDRTTSTTTDAKDSTTSDALSDKQTSETNTNSGPSSVISGSTAAASNCESLQGPIIPTCVYLHSNIAIMLEVEDTPTATTDLLLQSIINSDELGLNKQLSSQIFSLWMCSPLLELQLKPTHKPYEIRRSWRSLVHQFSHDALERQQQDEPVVYFQRNVFFPQLLEEKIKDQKILELLYEEARYNVLEGRYPCEVGHYIMLGGIQARIDLGPYNPQVHSTHYFREEQCKYLPTHVRKSSTWTWLPISSKNSAEVRLLEQFKRIPASATNRKLMRKYLEFCWSLPFYGSAFFEGQVEQPVRGLTSLMIHQDIPVLVAINAKGVYVIDDVQCTVLVGLRYDELSWDFARPSKEDDPNCLPCLFLQFVVVENGARVSKILQVFSRQASLMDTLISGFIHQIKEKAADETDGGAPYMQQVNGEGENHQAYTANNAIYSTANLPTLSNKLSKLTLATFDDEGHCIGQMGSWSFSY</sequence>
<keyword evidence="4" id="KW-1185">Reference proteome</keyword>
<dbReference type="Proteomes" id="UP000695000">
    <property type="component" value="Unplaced"/>
</dbReference>